<evidence type="ECO:0000313" key="8">
    <source>
        <dbReference type="Proteomes" id="UP000800092"/>
    </source>
</evidence>
<proteinExistence type="predicted"/>
<feature type="transmembrane region" description="Helical" evidence="6">
    <location>
        <begin position="397"/>
        <end position="415"/>
    </location>
</feature>
<feature type="transmembrane region" description="Helical" evidence="6">
    <location>
        <begin position="74"/>
        <end position="96"/>
    </location>
</feature>
<gene>
    <name evidence="7" type="ORF">EV356DRAFT_447560</name>
</gene>
<dbReference type="GO" id="GO:0005886">
    <property type="term" value="C:plasma membrane"/>
    <property type="evidence" value="ECO:0007669"/>
    <property type="project" value="TreeGrafter"/>
</dbReference>
<name>A0A6A6H861_VIRVR</name>
<evidence type="ECO:0000256" key="3">
    <source>
        <dbReference type="ARBA" id="ARBA00022989"/>
    </source>
</evidence>
<keyword evidence="3 6" id="KW-1133">Transmembrane helix</keyword>
<dbReference type="Gene3D" id="1.20.1250.20">
    <property type="entry name" value="MFS general substrate transporter like domains"/>
    <property type="match status" value="1"/>
</dbReference>
<evidence type="ECO:0000256" key="5">
    <source>
        <dbReference type="SAM" id="MobiDB-lite"/>
    </source>
</evidence>
<feature type="transmembrane region" description="Helical" evidence="6">
    <location>
        <begin position="344"/>
        <end position="363"/>
    </location>
</feature>
<keyword evidence="2 6" id="KW-0812">Transmembrane</keyword>
<feature type="non-terminal residue" evidence="7">
    <location>
        <position position="1"/>
    </location>
</feature>
<comment type="subcellular location">
    <subcellularLocation>
        <location evidence="1">Membrane</location>
        <topology evidence="1">Multi-pass membrane protein</topology>
    </subcellularLocation>
</comment>
<evidence type="ECO:0000256" key="2">
    <source>
        <dbReference type="ARBA" id="ARBA00022692"/>
    </source>
</evidence>
<evidence type="ECO:0000256" key="4">
    <source>
        <dbReference type="ARBA" id="ARBA00023136"/>
    </source>
</evidence>
<feature type="transmembrane region" description="Helical" evidence="6">
    <location>
        <begin position="108"/>
        <end position="127"/>
    </location>
</feature>
<dbReference type="EMBL" id="ML991803">
    <property type="protein sequence ID" value="KAF2233860.1"/>
    <property type="molecule type" value="Genomic_DNA"/>
</dbReference>
<protein>
    <submittedName>
        <fullName evidence="7">MFS general substrate transporter</fullName>
    </submittedName>
</protein>
<dbReference type="Proteomes" id="UP000800092">
    <property type="component" value="Unassembled WGS sequence"/>
</dbReference>
<dbReference type="InterPro" id="IPR036259">
    <property type="entry name" value="MFS_trans_sf"/>
</dbReference>
<dbReference type="SUPFAM" id="SSF103473">
    <property type="entry name" value="MFS general substrate transporter"/>
    <property type="match status" value="1"/>
</dbReference>
<feature type="transmembrane region" description="Helical" evidence="6">
    <location>
        <begin position="193"/>
        <end position="215"/>
    </location>
</feature>
<reference evidence="7" key="1">
    <citation type="journal article" date="2020" name="Stud. Mycol.">
        <title>101 Dothideomycetes genomes: a test case for predicting lifestyles and emergence of pathogens.</title>
        <authorList>
            <person name="Haridas S."/>
            <person name="Albert R."/>
            <person name="Binder M."/>
            <person name="Bloem J."/>
            <person name="Labutti K."/>
            <person name="Salamov A."/>
            <person name="Andreopoulos B."/>
            <person name="Baker S."/>
            <person name="Barry K."/>
            <person name="Bills G."/>
            <person name="Bluhm B."/>
            <person name="Cannon C."/>
            <person name="Castanera R."/>
            <person name="Culley D."/>
            <person name="Daum C."/>
            <person name="Ezra D."/>
            <person name="Gonzalez J."/>
            <person name="Henrissat B."/>
            <person name="Kuo A."/>
            <person name="Liang C."/>
            <person name="Lipzen A."/>
            <person name="Lutzoni F."/>
            <person name="Magnuson J."/>
            <person name="Mondo S."/>
            <person name="Nolan M."/>
            <person name="Ohm R."/>
            <person name="Pangilinan J."/>
            <person name="Park H.-J."/>
            <person name="Ramirez L."/>
            <person name="Alfaro M."/>
            <person name="Sun H."/>
            <person name="Tritt A."/>
            <person name="Yoshinaga Y."/>
            <person name="Zwiers L.-H."/>
            <person name="Turgeon B."/>
            <person name="Goodwin S."/>
            <person name="Spatafora J."/>
            <person name="Crous P."/>
            <person name="Grigoriev I."/>
        </authorList>
    </citation>
    <scope>NUCLEOTIDE SEQUENCE</scope>
    <source>
        <strain evidence="7">Tuck. ex Michener</strain>
    </source>
</reference>
<feature type="transmembrane region" description="Helical" evidence="6">
    <location>
        <begin position="485"/>
        <end position="508"/>
    </location>
</feature>
<feature type="transmembrane region" description="Helical" evidence="6">
    <location>
        <begin position="227"/>
        <end position="246"/>
    </location>
</feature>
<keyword evidence="8" id="KW-1185">Reference proteome</keyword>
<evidence type="ECO:0000313" key="7">
    <source>
        <dbReference type="EMBL" id="KAF2233860.1"/>
    </source>
</evidence>
<feature type="transmembrane region" description="Helical" evidence="6">
    <location>
        <begin position="41"/>
        <end position="62"/>
    </location>
</feature>
<feature type="region of interest" description="Disordered" evidence="5">
    <location>
        <begin position="1"/>
        <end position="26"/>
    </location>
</feature>
<keyword evidence="4 6" id="KW-0472">Membrane</keyword>
<sequence length="610" mass="67541">LNLKEPRRSHHSLLEHQPVSLGRHHRRQPVARDWHTTRKRLTATVACMNTALLGLIIGIYAGEVPSIQYYLADQTHTVILGNVVLYLGMALTTLLSWPLPLLHGRRRYLLTAISLAVPLQFPQALAVQSYRSPTTPAFRAALLVPRALLGLALGVANVNCIAVLLDLFGASLQSKVPHQEIVTGFDLRRHGGGLGLWLGWWTWCSIGSLAVGFWVGASIIETMNPAWGFYVVVVLAAGFLLLNVLCPETRRARFRRTVGEFVTEEEEVRRWVARGEVKLHVYQVGPKWWFEELVAGLVLMKRMLNQTGFLVVAVFTAWIYAQIVLVIVLLGALLSRAYVLKASYVGLGVFAIAIGAFLAIPLSKANILSRSRKKGQRTDSMTFEHDVTWSSHMVRRLVFTTILPIAGIAYTIVSVVRKMHWIGPIIFAGFIGFFSNLAIAECNGLIMETFDTSDLQPGVNSKHRLQSLAVDVRRRRTNYSSYPRISAGIFATQGLSFLFAAGATGIGGKATRELGAPLTTGIWAAILMGLTVLLALVLWRFKSVRVIPGQAFGTRAGTRTSTAWGASAEDDWKPVVVGNPSGKMRRMNLLELGRLSRWVEIRRLNKLQKD</sequence>
<dbReference type="PANTHER" id="PTHR23502">
    <property type="entry name" value="MAJOR FACILITATOR SUPERFAMILY"/>
    <property type="match status" value="1"/>
</dbReference>
<evidence type="ECO:0000256" key="1">
    <source>
        <dbReference type="ARBA" id="ARBA00004141"/>
    </source>
</evidence>
<accession>A0A6A6H861</accession>
<feature type="transmembrane region" description="Helical" evidence="6">
    <location>
        <begin position="147"/>
        <end position="172"/>
    </location>
</feature>
<dbReference type="OrthoDB" id="10250282at2759"/>
<feature type="transmembrane region" description="Helical" evidence="6">
    <location>
        <begin position="520"/>
        <end position="539"/>
    </location>
</feature>
<dbReference type="GO" id="GO:0022857">
    <property type="term" value="F:transmembrane transporter activity"/>
    <property type="evidence" value="ECO:0007669"/>
    <property type="project" value="TreeGrafter"/>
</dbReference>
<dbReference type="PANTHER" id="PTHR23502:SF76">
    <property type="entry name" value="POLYAMINE TRANSPORT PROTEIN"/>
    <property type="match status" value="1"/>
</dbReference>
<dbReference type="AlphaFoldDB" id="A0A6A6H861"/>
<feature type="transmembrane region" description="Helical" evidence="6">
    <location>
        <begin position="421"/>
        <end position="440"/>
    </location>
</feature>
<evidence type="ECO:0000256" key="6">
    <source>
        <dbReference type="SAM" id="Phobius"/>
    </source>
</evidence>
<organism evidence="7 8">
    <name type="scientific">Viridothelium virens</name>
    <name type="common">Speckled blister lichen</name>
    <name type="synonym">Trypethelium virens</name>
    <dbReference type="NCBI Taxonomy" id="1048519"/>
    <lineage>
        <taxon>Eukaryota</taxon>
        <taxon>Fungi</taxon>
        <taxon>Dikarya</taxon>
        <taxon>Ascomycota</taxon>
        <taxon>Pezizomycotina</taxon>
        <taxon>Dothideomycetes</taxon>
        <taxon>Dothideomycetes incertae sedis</taxon>
        <taxon>Trypetheliales</taxon>
        <taxon>Trypetheliaceae</taxon>
        <taxon>Viridothelium</taxon>
    </lineage>
</organism>
<feature type="transmembrane region" description="Helical" evidence="6">
    <location>
        <begin position="309"/>
        <end position="332"/>
    </location>
</feature>